<keyword evidence="2" id="KW-0732">Signal</keyword>
<gene>
    <name evidence="4" type="ORF">AB8O55_27415</name>
</gene>
<evidence type="ECO:0000256" key="1">
    <source>
        <dbReference type="SAM" id="MobiDB-lite"/>
    </source>
</evidence>
<feature type="region of interest" description="Disordered" evidence="1">
    <location>
        <begin position="114"/>
        <end position="134"/>
    </location>
</feature>
<name>A0ABV4CPX1_9PSEU</name>
<keyword evidence="5" id="KW-1185">Reference proteome</keyword>
<dbReference type="Pfam" id="PF03713">
    <property type="entry name" value="DUF305"/>
    <property type="match status" value="1"/>
</dbReference>
<protein>
    <submittedName>
        <fullName evidence="4">DUF305 domain-containing protein</fullName>
    </submittedName>
</protein>
<feature type="chain" id="PRO_5047105091" evidence="2">
    <location>
        <begin position="19"/>
        <end position="205"/>
    </location>
</feature>
<dbReference type="InterPro" id="IPR005183">
    <property type="entry name" value="DUF305_CopM-like"/>
</dbReference>
<feature type="region of interest" description="Disordered" evidence="1">
    <location>
        <begin position="20"/>
        <end position="53"/>
    </location>
</feature>
<dbReference type="PROSITE" id="PS51257">
    <property type="entry name" value="PROKAR_LIPOPROTEIN"/>
    <property type="match status" value="1"/>
</dbReference>
<dbReference type="Proteomes" id="UP001564626">
    <property type="component" value="Unassembled WGS sequence"/>
</dbReference>
<feature type="compositionally biased region" description="Pro residues" evidence="1">
    <location>
        <begin position="30"/>
        <end position="39"/>
    </location>
</feature>
<dbReference type="PANTHER" id="PTHR36933:SF1">
    <property type="entry name" value="SLL0788 PROTEIN"/>
    <property type="match status" value="1"/>
</dbReference>
<dbReference type="RefSeq" id="WP_369775641.1">
    <property type="nucleotide sequence ID" value="NZ_JBGEHV010000080.1"/>
</dbReference>
<dbReference type="Gene3D" id="1.20.1260.10">
    <property type="match status" value="1"/>
</dbReference>
<evidence type="ECO:0000313" key="5">
    <source>
        <dbReference type="Proteomes" id="UP001564626"/>
    </source>
</evidence>
<feature type="domain" description="DUF305" evidence="3">
    <location>
        <begin position="58"/>
        <end position="203"/>
    </location>
</feature>
<evidence type="ECO:0000259" key="3">
    <source>
        <dbReference type="Pfam" id="PF03713"/>
    </source>
</evidence>
<evidence type="ECO:0000256" key="2">
    <source>
        <dbReference type="SAM" id="SignalP"/>
    </source>
</evidence>
<proteinExistence type="predicted"/>
<sequence>MRRSTIIGAVLAGGLALAGCSPNEVDSEMPPAPGTPPPSAAQQLPVPVESPEEFTATDREFAQDLRNVQQQMVELSLLAERNAQSAELKQVAGRIHQAAGSRVSALNAWLTTVASQQSGSAPEEEGTPPAGTEGVLPEQQVQQLQTTTGAAFDQQWKQAMLTLQTNSFQLAQAELDEGTSDQMRTLAQELVGQQQGTIADLNALP</sequence>
<feature type="signal peptide" evidence="2">
    <location>
        <begin position="1"/>
        <end position="18"/>
    </location>
</feature>
<dbReference type="InterPro" id="IPR012347">
    <property type="entry name" value="Ferritin-like"/>
</dbReference>
<dbReference type="EMBL" id="JBGEHV010000080">
    <property type="protein sequence ID" value="MEY8043155.1"/>
    <property type="molecule type" value="Genomic_DNA"/>
</dbReference>
<organism evidence="4 5">
    <name type="scientific">Saccharopolyspora cebuensis</name>
    <dbReference type="NCBI Taxonomy" id="418759"/>
    <lineage>
        <taxon>Bacteria</taxon>
        <taxon>Bacillati</taxon>
        <taxon>Actinomycetota</taxon>
        <taxon>Actinomycetes</taxon>
        <taxon>Pseudonocardiales</taxon>
        <taxon>Pseudonocardiaceae</taxon>
        <taxon>Saccharopolyspora</taxon>
    </lineage>
</organism>
<reference evidence="4 5" key="1">
    <citation type="submission" date="2024-08" db="EMBL/GenBank/DDBJ databases">
        <title>Genome mining of Saccharopolyspora cebuensis PGLac3 from Nigerian medicinal plant.</title>
        <authorList>
            <person name="Ezeobiora C.E."/>
            <person name="Igbokwe N.H."/>
            <person name="Amin D.H."/>
            <person name="Mendie U.E."/>
        </authorList>
    </citation>
    <scope>NUCLEOTIDE SEQUENCE [LARGE SCALE GENOMIC DNA]</scope>
    <source>
        <strain evidence="4 5">PGLac3</strain>
    </source>
</reference>
<accession>A0ABV4CPX1</accession>
<evidence type="ECO:0000313" key="4">
    <source>
        <dbReference type="EMBL" id="MEY8043155.1"/>
    </source>
</evidence>
<comment type="caution">
    <text evidence="4">The sequence shown here is derived from an EMBL/GenBank/DDBJ whole genome shotgun (WGS) entry which is preliminary data.</text>
</comment>
<dbReference type="PANTHER" id="PTHR36933">
    <property type="entry name" value="SLL0788 PROTEIN"/>
    <property type="match status" value="1"/>
</dbReference>